<dbReference type="GO" id="GO:0016987">
    <property type="term" value="F:sigma factor activity"/>
    <property type="evidence" value="ECO:0007669"/>
    <property type="project" value="UniProtKB-KW"/>
</dbReference>
<dbReference type="GO" id="GO:0006352">
    <property type="term" value="P:DNA-templated transcription initiation"/>
    <property type="evidence" value="ECO:0007669"/>
    <property type="project" value="InterPro"/>
</dbReference>
<evidence type="ECO:0000313" key="6">
    <source>
        <dbReference type="EMBL" id="CAA9387792.1"/>
    </source>
</evidence>
<dbReference type="Pfam" id="PF07638">
    <property type="entry name" value="Sigma70_ECF"/>
    <property type="match status" value="1"/>
</dbReference>
<dbReference type="InterPro" id="IPR014284">
    <property type="entry name" value="RNA_pol_sigma-70_dom"/>
</dbReference>
<keyword evidence="2" id="KW-0805">Transcription regulation</keyword>
<dbReference type="Gene3D" id="1.10.10.10">
    <property type="entry name" value="Winged helix-like DNA-binding domain superfamily/Winged helix DNA-binding domain"/>
    <property type="match status" value="1"/>
</dbReference>
<dbReference type="PANTHER" id="PTHR43133">
    <property type="entry name" value="RNA POLYMERASE ECF-TYPE SIGMA FACTO"/>
    <property type="match status" value="1"/>
</dbReference>
<sequence length="190" mass="21882">MLNVASDQITLLLASWSEGDEFALEQLMPLVYDELRRMAKSYMRRQSSGHTFQTTELIHEAYLKIAKGEERNWENRAHFFGVASQAMRHILVDYARSKQSRKRGDWQERITFAEAALVSNESSEKIVALDDALTQLAVLDARKCRVVEMKFFGGLTMEEIAEVLKTSSKTVKRDWQFARMWLSRELAGGE</sequence>
<dbReference type="InterPro" id="IPR039425">
    <property type="entry name" value="RNA_pol_sigma-70-like"/>
</dbReference>
<keyword evidence="4" id="KW-0804">Transcription</keyword>
<accession>A0A6J4NM48</accession>
<dbReference type="NCBIfam" id="TIGR02999">
    <property type="entry name" value="Sig-70_X6"/>
    <property type="match status" value="1"/>
</dbReference>
<dbReference type="InterPro" id="IPR011517">
    <property type="entry name" value="RNA_pol_sigma70_ECF-like"/>
</dbReference>
<dbReference type="Gene3D" id="1.10.1740.10">
    <property type="match status" value="1"/>
</dbReference>
<evidence type="ECO:0000256" key="3">
    <source>
        <dbReference type="ARBA" id="ARBA00023082"/>
    </source>
</evidence>
<name>A0A6J4NM48_9BACT</name>
<reference evidence="6" key="1">
    <citation type="submission" date="2020-02" db="EMBL/GenBank/DDBJ databases">
        <authorList>
            <person name="Meier V. D."/>
        </authorList>
    </citation>
    <scope>NUCLEOTIDE SEQUENCE</scope>
    <source>
        <strain evidence="6">AVDCRST_MAG74</strain>
    </source>
</reference>
<feature type="domain" description="RNA polymerase sigma-70 ECF-like HTH" evidence="5">
    <location>
        <begin position="8"/>
        <end position="186"/>
    </location>
</feature>
<dbReference type="InterPro" id="IPR053812">
    <property type="entry name" value="HTH_Sigma70_ECF-like"/>
</dbReference>
<comment type="similarity">
    <text evidence="1">Belongs to the sigma-70 factor family. ECF subfamily.</text>
</comment>
<gene>
    <name evidence="6" type="ORF">AVDCRST_MAG74-781</name>
</gene>
<dbReference type="AlphaFoldDB" id="A0A6J4NM48"/>
<dbReference type="SUPFAM" id="SSF88946">
    <property type="entry name" value="Sigma2 domain of RNA polymerase sigma factors"/>
    <property type="match status" value="1"/>
</dbReference>
<protein>
    <recommendedName>
        <fullName evidence="5">RNA polymerase sigma-70 ECF-like HTH domain-containing protein</fullName>
    </recommendedName>
</protein>
<evidence type="ECO:0000256" key="1">
    <source>
        <dbReference type="ARBA" id="ARBA00010641"/>
    </source>
</evidence>
<dbReference type="PANTHER" id="PTHR43133:SF39">
    <property type="entry name" value="SIMILAR TO RNA POLYMERASE SIGMA-E FACTOR"/>
    <property type="match status" value="1"/>
</dbReference>
<dbReference type="SUPFAM" id="SSF88659">
    <property type="entry name" value="Sigma3 and sigma4 domains of RNA polymerase sigma factors"/>
    <property type="match status" value="1"/>
</dbReference>
<dbReference type="InterPro" id="IPR036388">
    <property type="entry name" value="WH-like_DNA-bd_sf"/>
</dbReference>
<dbReference type="NCBIfam" id="TIGR02937">
    <property type="entry name" value="sigma70-ECF"/>
    <property type="match status" value="1"/>
</dbReference>
<organism evidence="6">
    <name type="scientific">uncultured Pyrinomonadaceae bacterium</name>
    <dbReference type="NCBI Taxonomy" id="2283094"/>
    <lineage>
        <taxon>Bacteria</taxon>
        <taxon>Pseudomonadati</taxon>
        <taxon>Acidobacteriota</taxon>
        <taxon>Blastocatellia</taxon>
        <taxon>Blastocatellales</taxon>
        <taxon>Pyrinomonadaceae</taxon>
        <taxon>environmental samples</taxon>
    </lineage>
</organism>
<evidence type="ECO:0000259" key="5">
    <source>
        <dbReference type="Pfam" id="PF07638"/>
    </source>
</evidence>
<evidence type="ECO:0000256" key="2">
    <source>
        <dbReference type="ARBA" id="ARBA00023015"/>
    </source>
</evidence>
<proteinExistence type="inferred from homology"/>
<dbReference type="EMBL" id="CADCUR010000059">
    <property type="protein sequence ID" value="CAA9387792.1"/>
    <property type="molecule type" value="Genomic_DNA"/>
</dbReference>
<evidence type="ECO:0000256" key="4">
    <source>
        <dbReference type="ARBA" id="ARBA00023163"/>
    </source>
</evidence>
<dbReference type="InterPro" id="IPR013325">
    <property type="entry name" value="RNA_pol_sigma_r2"/>
</dbReference>
<keyword evidence="3" id="KW-0731">Sigma factor</keyword>
<dbReference type="InterPro" id="IPR013324">
    <property type="entry name" value="RNA_pol_sigma_r3/r4-like"/>
</dbReference>